<dbReference type="PANTHER" id="PTHR43179">
    <property type="entry name" value="RHAMNOSYLTRANSFERASE WBBL"/>
    <property type="match status" value="1"/>
</dbReference>
<dbReference type="Proteomes" id="UP000675163">
    <property type="component" value="Unassembled WGS sequence"/>
</dbReference>
<dbReference type="GO" id="GO:0102096">
    <property type="term" value="F:decaprenyl-N-acetyl-alpha-D-glucosaminyl-pyrophosphate:dTDP-alpha-L-rhamnose rhamnosyltransferase activity"/>
    <property type="evidence" value="ECO:0007669"/>
    <property type="project" value="UniProtKB-EC"/>
</dbReference>
<dbReference type="EMBL" id="JAFIDA010000001">
    <property type="protein sequence ID" value="MBP1326229.1"/>
    <property type="molecule type" value="Genomic_DNA"/>
</dbReference>
<dbReference type="EC" id="2.4.1.289" evidence="7"/>
<organism evidence="7 8">
    <name type="scientific">Leucobacter exalbidus</name>
    <dbReference type="NCBI Taxonomy" id="662960"/>
    <lineage>
        <taxon>Bacteria</taxon>
        <taxon>Bacillati</taxon>
        <taxon>Actinomycetota</taxon>
        <taxon>Actinomycetes</taxon>
        <taxon>Micrococcales</taxon>
        <taxon>Microbacteriaceae</taxon>
        <taxon>Leucobacter</taxon>
    </lineage>
</organism>
<evidence type="ECO:0000259" key="6">
    <source>
        <dbReference type="Pfam" id="PF00535"/>
    </source>
</evidence>
<evidence type="ECO:0000256" key="4">
    <source>
        <dbReference type="ARBA" id="ARBA00022679"/>
    </source>
</evidence>
<accession>A0A940PVU6</accession>
<keyword evidence="3 7" id="KW-0328">Glycosyltransferase</keyword>
<comment type="pathway">
    <text evidence="1">Cell wall biogenesis; cell wall polysaccharide biosynthesis.</text>
</comment>
<proteinExistence type="inferred from homology"/>
<evidence type="ECO:0000256" key="3">
    <source>
        <dbReference type="ARBA" id="ARBA00022676"/>
    </source>
</evidence>
<gene>
    <name evidence="7" type="ORF">JOF28_001461</name>
</gene>
<feature type="compositionally biased region" description="Polar residues" evidence="5">
    <location>
        <begin position="315"/>
        <end position="325"/>
    </location>
</feature>
<evidence type="ECO:0000313" key="8">
    <source>
        <dbReference type="Proteomes" id="UP000675163"/>
    </source>
</evidence>
<protein>
    <submittedName>
        <fullName evidence="7">N-acetylglucosaminyl-diphospho-decaprenol L-rhamnosyltransferase</fullName>
        <ecNumber evidence="7">2.4.1.289</ecNumber>
    </submittedName>
</protein>
<dbReference type="InterPro" id="IPR001173">
    <property type="entry name" value="Glyco_trans_2-like"/>
</dbReference>
<dbReference type="Pfam" id="PF00535">
    <property type="entry name" value="Glycos_transf_2"/>
    <property type="match status" value="1"/>
</dbReference>
<reference evidence="7" key="1">
    <citation type="submission" date="2021-02" db="EMBL/GenBank/DDBJ databases">
        <title>Sequencing the genomes of 1000 actinobacteria strains.</title>
        <authorList>
            <person name="Klenk H.-P."/>
        </authorList>
    </citation>
    <scope>NUCLEOTIDE SEQUENCE</scope>
    <source>
        <strain evidence="7">DSM 22850</strain>
    </source>
</reference>
<name>A0A940PVU6_9MICO</name>
<feature type="compositionally biased region" description="Basic and acidic residues" evidence="5">
    <location>
        <begin position="294"/>
        <end position="307"/>
    </location>
</feature>
<comment type="similarity">
    <text evidence="2">Belongs to the glycosyltransferase 2 family.</text>
</comment>
<dbReference type="PANTHER" id="PTHR43179:SF12">
    <property type="entry name" value="GALACTOFURANOSYLTRANSFERASE GLFT2"/>
    <property type="match status" value="1"/>
</dbReference>
<sequence length="325" mass="35397">MTAWAELAPGDVSVIVPHYGDPALAEVLVDELRGQPGGADLEIIVVDDCSPEPFPPSTAARVFRRARNGGFGSAVNSGVALATKRLLLILNSDLVLPPSFVENLLRAAAPWQPAVAGPALVDLHGTAQMSGRHFPRTSHYAVEWLRPLARWRNRSALHEAVGHDTRCVPGTTAVTDWLVGAALLVPTELYREVGGLDERFFMYCEETDLQRKLRDHGIPSVYLGDVTVAHEGGASSDSGRRLSWLLTSRFLYARTWGTGAGSMRVALVAASLVNFAFGGLRRLLGKPEQPMTTLRRELSTVHDSAREAKRRSARPRTNVTKQVQP</sequence>
<keyword evidence="4 7" id="KW-0808">Transferase</keyword>
<dbReference type="RefSeq" id="WP_209705175.1">
    <property type="nucleotide sequence ID" value="NZ_JAFIDA010000001.1"/>
</dbReference>
<evidence type="ECO:0000256" key="5">
    <source>
        <dbReference type="SAM" id="MobiDB-lite"/>
    </source>
</evidence>
<dbReference type="AlphaFoldDB" id="A0A940PVU6"/>
<comment type="caution">
    <text evidence="7">The sequence shown here is derived from an EMBL/GenBank/DDBJ whole genome shotgun (WGS) entry which is preliminary data.</text>
</comment>
<evidence type="ECO:0000313" key="7">
    <source>
        <dbReference type="EMBL" id="MBP1326229.1"/>
    </source>
</evidence>
<evidence type="ECO:0000256" key="1">
    <source>
        <dbReference type="ARBA" id="ARBA00004776"/>
    </source>
</evidence>
<dbReference type="Gene3D" id="3.90.550.10">
    <property type="entry name" value="Spore Coat Polysaccharide Biosynthesis Protein SpsA, Chain A"/>
    <property type="match status" value="1"/>
</dbReference>
<keyword evidence="8" id="KW-1185">Reference proteome</keyword>
<feature type="domain" description="Glycosyltransferase 2-like" evidence="6">
    <location>
        <begin position="13"/>
        <end position="110"/>
    </location>
</feature>
<feature type="region of interest" description="Disordered" evidence="5">
    <location>
        <begin position="291"/>
        <end position="325"/>
    </location>
</feature>
<dbReference type="SUPFAM" id="SSF53448">
    <property type="entry name" value="Nucleotide-diphospho-sugar transferases"/>
    <property type="match status" value="1"/>
</dbReference>
<dbReference type="InterPro" id="IPR029044">
    <property type="entry name" value="Nucleotide-diphossugar_trans"/>
</dbReference>
<evidence type="ECO:0000256" key="2">
    <source>
        <dbReference type="ARBA" id="ARBA00006739"/>
    </source>
</evidence>